<dbReference type="InterPro" id="IPR034033">
    <property type="entry name" value="Serralysin-like"/>
</dbReference>
<dbReference type="InterPro" id="IPR011049">
    <property type="entry name" value="Serralysin-like_metalloprot_C"/>
</dbReference>
<dbReference type="SUPFAM" id="SSF51120">
    <property type="entry name" value="beta-Roll"/>
    <property type="match status" value="1"/>
</dbReference>
<dbReference type="InterPro" id="IPR001343">
    <property type="entry name" value="Hemolysn_Ca-bd"/>
</dbReference>
<feature type="region of interest" description="Disordered" evidence="6">
    <location>
        <begin position="427"/>
        <end position="478"/>
    </location>
</feature>
<dbReference type="Pfam" id="PF00353">
    <property type="entry name" value="HemolysinCabind"/>
    <property type="match status" value="3"/>
</dbReference>
<name>A0A380TGI5_9ZZZZ</name>
<gene>
    <name evidence="8" type="ORF">DF3PB_380014</name>
</gene>
<comment type="subcellular location">
    <subcellularLocation>
        <location evidence="2">Secreted</location>
    </subcellularLocation>
</comment>
<dbReference type="GO" id="GO:0006508">
    <property type="term" value="P:proteolysis"/>
    <property type="evidence" value="ECO:0007669"/>
    <property type="project" value="InterPro"/>
</dbReference>
<evidence type="ECO:0000259" key="7">
    <source>
        <dbReference type="SMART" id="SM00235"/>
    </source>
</evidence>
<feature type="compositionally biased region" description="Polar residues" evidence="6">
    <location>
        <begin position="380"/>
        <end position="390"/>
    </location>
</feature>
<dbReference type="Pfam" id="PF08548">
    <property type="entry name" value="Peptidase_M10_C"/>
    <property type="match status" value="1"/>
</dbReference>
<dbReference type="GO" id="GO:0005509">
    <property type="term" value="F:calcium ion binding"/>
    <property type="evidence" value="ECO:0007669"/>
    <property type="project" value="InterPro"/>
</dbReference>
<dbReference type="PANTHER" id="PTHR38340:SF1">
    <property type="entry name" value="S-LAYER PROTEIN"/>
    <property type="match status" value="1"/>
</dbReference>
<feature type="domain" description="Peptidase metallopeptidase" evidence="7">
    <location>
        <begin position="67"/>
        <end position="273"/>
    </location>
</feature>
<evidence type="ECO:0000256" key="2">
    <source>
        <dbReference type="ARBA" id="ARBA00004613"/>
    </source>
</evidence>
<dbReference type="SMART" id="SM00235">
    <property type="entry name" value="ZnMc"/>
    <property type="match status" value="1"/>
</dbReference>
<comment type="cofactor">
    <cofactor evidence="1">
        <name>Ca(2+)</name>
        <dbReference type="ChEBI" id="CHEBI:29108"/>
    </cofactor>
</comment>
<dbReference type="InterPro" id="IPR050557">
    <property type="entry name" value="RTX_toxin/Mannuronan_C5-epim"/>
</dbReference>
<dbReference type="PANTHER" id="PTHR38340">
    <property type="entry name" value="S-LAYER PROTEIN"/>
    <property type="match status" value="1"/>
</dbReference>
<dbReference type="GO" id="GO:0005615">
    <property type="term" value="C:extracellular space"/>
    <property type="evidence" value="ECO:0007669"/>
    <property type="project" value="InterPro"/>
</dbReference>
<dbReference type="Gene3D" id="2.150.10.10">
    <property type="entry name" value="Serralysin-like metalloprotease, C-terminal"/>
    <property type="match status" value="2"/>
</dbReference>
<dbReference type="InterPro" id="IPR018511">
    <property type="entry name" value="Hemolysin-typ_Ca-bd_CS"/>
</dbReference>
<comment type="similarity">
    <text evidence="3">Belongs to the peptidase M10B family.</text>
</comment>
<dbReference type="InterPro" id="IPR024079">
    <property type="entry name" value="MetalloPept_cat_dom_sf"/>
</dbReference>
<dbReference type="PRINTS" id="PR00313">
    <property type="entry name" value="CABNDNGRPT"/>
</dbReference>
<accession>A0A380TGI5</accession>
<evidence type="ECO:0000256" key="4">
    <source>
        <dbReference type="ARBA" id="ARBA00022525"/>
    </source>
</evidence>
<proteinExistence type="inferred from homology"/>
<keyword evidence="5" id="KW-0677">Repeat</keyword>
<dbReference type="Gene3D" id="3.40.390.10">
    <property type="entry name" value="Collagenase (Catalytic Domain)"/>
    <property type="match status" value="1"/>
</dbReference>
<evidence type="ECO:0000256" key="5">
    <source>
        <dbReference type="ARBA" id="ARBA00022737"/>
    </source>
</evidence>
<dbReference type="CDD" id="cd04277">
    <property type="entry name" value="ZnMc_serralysin_like"/>
    <property type="match status" value="1"/>
</dbReference>
<dbReference type="EC" id="3.4.24.40" evidence="8"/>
<feature type="compositionally biased region" description="Gly residues" evidence="6">
    <location>
        <begin position="466"/>
        <end position="478"/>
    </location>
</feature>
<evidence type="ECO:0000256" key="3">
    <source>
        <dbReference type="ARBA" id="ARBA00009490"/>
    </source>
</evidence>
<dbReference type="InterPro" id="IPR006026">
    <property type="entry name" value="Peptidase_Metallo"/>
</dbReference>
<dbReference type="SUPFAM" id="SSF55486">
    <property type="entry name" value="Metalloproteases ('zincins'), catalytic domain"/>
    <property type="match status" value="1"/>
</dbReference>
<dbReference type="PROSITE" id="PS00330">
    <property type="entry name" value="HEMOLYSIN_CALCIUM"/>
    <property type="match status" value="1"/>
</dbReference>
<reference evidence="8" key="1">
    <citation type="submission" date="2018-07" db="EMBL/GenBank/DDBJ databases">
        <authorList>
            <person name="Quirk P.G."/>
            <person name="Krulwich T.A."/>
        </authorList>
    </citation>
    <scope>NUCLEOTIDE SEQUENCE</scope>
</reference>
<dbReference type="GO" id="GO:0008237">
    <property type="term" value="F:metallopeptidase activity"/>
    <property type="evidence" value="ECO:0007669"/>
    <property type="project" value="InterPro"/>
</dbReference>
<sequence>MGKIHELGSPRGAVAVPSSLGNALVSPVKSALAQTIPVEAELKESIKAVLNDNKWGDGTTIPEGDHLKVTYSFPTDKFTYENKNELPQYHIEYLGSTELYGFENQNIFTEQQQSAATDILQLYADVADLKFVLNDPANKAAIRFANTTGTLIGAGNDGIGEGAQPNSVAELKKNEAGDVWISASYGGTKNSSQFPKPWEPGSQGHYLILHETGHALGLKHPHEDPNKDPTIDSIDKTVMSIQAFPGGAESDEPFYPTTPMPYDIAALQYIYGVNWAHNTDDTTYKFVLEPQSPEKQPVGQQFYETIWDAGGTDTIDFSAAQSPATINLNNGQFSTIDKSDGTYRVAIAFARTDDPQDDPTTPANEGRDDTIENAIGGSGNDTIRGNDAANSLTGNAGNDYLSGELGDDSLDGGNGLDKLYGGAGNDTVDGGAGNDEALGGDGNDWIEMGDGDDWARGETGNDTLDGGSGRDTLYGGGGNDLLVGQPTLDRLIGSYKDSRDPHPDGIDVFKIVADDIPPYVTGQNNTILYTFGHRLDERGYYGNGDKIDLSEFGGGGWKLIHSRDPLQPGTIKVTNHTWSVDGYATSLLVGKDKDGDYFQLFIDDGSAYGWDYRVKDFIGVTSDFPDLA</sequence>
<evidence type="ECO:0000256" key="6">
    <source>
        <dbReference type="SAM" id="MobiDB-lite"/>
    </source>
</evidence>
<dbReference type="GO" id="GO:0008270">
    <property type="term" value="F:zinc ion binding"/>
    <property type="evidence" value="ECO:0007669"/>
    <property type="project" value="InterPro"/>
</dbReference>
<feature type="region of interest" description="Disordered" evidence="6">
    <location>
        <begin position="350"/>
        <end position="390"/>
    </location>
</feature>
<keyword evidence="8" id="KW-0378">Hydrolase</keyword>
<evidence type="ECO:0000256" key="1">
    <source>
        <dbReference type="ARBA" id="ARBA00001913"/>
    </source>
</evidence>
<dbReference type="AlphaFoldDB" id="A0A380TGI5"/>
<organism evidence="8">
    <name type="scientific">metagenome</name>
    <dbReference type="NCBI Taxonomy" id="256318"/>
    <lineage>
        <taxon>unclassified sequences</taxon>
        <taxon>metagenomes</taxon>
    </lineage>
</organism>
<dbReference type="InterPro" id="IPR013858">
    <property type="entry name" value="Peptidase_M10B_C"/>
</dbReference>
<dbReference type="EMBL" id="UIDG01000312">
    <property type="protein sequence ID" value="SUS07117.1"/>
    <property type="molecule type" value="Genomic_DNA"/>
</dbReference>
<protein>
    <submittedName>
        <fullName evidence="8">Putative Serralysin</fullName>
        <ecNumber evidence="8">3.4.24.40</ecNumber>
    </submittedName>
</protein>
<evidence type="ECO:0000313" key="8">
    <source>
        <dbReference type="EMBL" id="SUS07117.1"/>
    </source>
</evidence>
<keyword evidence="4" id="KW-0964">Secreted</keyword>